<dbReference type="RefSeq" id="WP_381533555.1">
    <property type="nucleotide sequence ID" value="NZ_JBHUMQ010000074.1"/>
</dbReference>
<feature type="non-terminal residue" evidence="2">
    <location>
        <position position="1"/>
    </location>
</feature>
<comment type="caution">
    <text evidence="2">The sequence shown here is derived from an EMBL/GenBank/DDBJ whole genome shotgun (WGS) entry which is preliminary data.</text>
</comment>
<protein>
    <submittedName>
        <fullName evidence="2">ADP-ribosyltransferase</fullName>
    </submittedName>
</protein>
<evidence type="ECO:0000313" key="2">
    <source>
        <dbReference type="EMBL" id="MFD2696358.1"/>
    </source>
</evidence>
<accession>A0ABW5SAP8</accession>
<dbReference type="Gene3D" id="3.90.176.10">
    <property type="entry name" value="Toxin ADP-ribosyltransferase, Chain A, domain 1"/>
    <property type="match status" value="1"/>
</dbReference>
<dbReference type="EMBL" id="JBHUMQ010000074">
    <property type="protein sequence ID" value="MFD2696358.1"/>
    <property type="molecule type" value="Genomic_DNA"/>
</dbReference>
<proteinExistence type="predicted"/>
<gene>
    <name evidence="2" type="ORF">ACFSUE_22455</name>
</gene>
<feature type="domain" description="ADP ribosyltransferase" evidence="1">
    <location>
        <begin position="17"/>
        <end position="148"/>
    </location>
</feature>
<keyword evidence="3" id="KW-1185">Reference proteome</keyword>
<dbReference type="Proteomes" id="UP001597399">
    <property type="component" value="Unassembled WGS sequence"/>
</dbReference>
<reference evidence="3" key="1">
    <citation type="journal article" date="2019" name="Int. J. Syst. Evol. Microbiol.">
        <title>The Global Catalogue of Microorganisms (GCM) 10K type strain sequencing project: providing services to taxonomists for standard genome sequencing and annotation.</title>
        <authorList>
            <consortium name="The Broad Institute Genomics Platform"/>
            <consortium name="The Broad Institute Genome Sequencing Center for Infectious Disease"/>
            <person name="Wu L."/>
            <person name="Ma J."/>
        </authorList>
    </citation>
    <scope>NUCLEOTIDE SEQUENCE [LARGE SCALE GENOMIC DNA]</scope>
    <source>
        <strain evidence="3">TISTR 2466</strain>
    </source>
</reference>
<organism evidence="2 3">
    <name type="scientific">Sporolactobacillus shoreicorticis</name>
    <dbReference type="NCBI Taxonomy" id="1923877"/>
    <lineage>
        <taxon>Bacteria</taxon>
        <taxon>Bacillati</taxon>
        <taxon>Bacillota</taxon>
        <taxon>Bacilli</taxon>
        <taxon>Bacillales</taxon>
        <taxon>Sporolactobacillaceae</taxon>
        <taxon>Sporolactobacillus</taxon>
    </lineage>
</organism>
<sequence length="168" mass="19201">VWCRTTVVPIENNTVVLREDEERAVNQYISSDAYKINEKLRSDMPLTQSDQTLMHNLDSALDKFPKYEGELNRSLFFTSKAQIESYLSLFVLGEVIETKQYVSASKGVYDEADQVRLIIKNAKNGADLKGFNDKEEEVLYKRGSSFKTIDGWIEDTGKIVIVLEEYNG</sequence>
<dbReference type="Pfam" id="PF03496">
    <property type="entry name" value="ADPrib_exo_Tox"/>
    <property type="match status" value="1"/>
</dbReference>
<evidence type="ECO:0000259" key="1">
    <source>
        <dbReference type="Pfam" id="PF03496"/>
    </source>
</evidence>
<evidence type="ECO:0000313" key="3">
    <source>
        <dbReference type="Proteomes" id="UP001597399"/>
    </source>
</evidence>
<dbReference type="SUPFAM" id="SSF56399">
    <property type="entry name" value="ADP-ribosylation"/>
    <property type="match status" value="1"/>
</dbReference>
<name>A0ABW5SAP8_9BACL</name>
<dbReference type="PROSITE" id="PS51996">
    <property type="entry name" value="TR_MART"/>
    <property type="match status" value="1"/>
</dbReference>
<dbReference type="InterPro" id="IPR003540">
    <property type="entry name" value="ADP-ribosyltransferase"/>
</dbReference>